<dbReference type="EMBL" id="JAWHTF010000002">
    <property type="protein sequence ID" value="MDU8885575.1"/>
    <property type="molecule type" value="Genomic_DNA"/>
</dbReference>
<name>A0ABU3U583_9FLAO</name>
<sequence length="234" mass="27103">MKNIVALLILISIFSCQKEEQRDLTVKVNIEGLKKGIIYLKKAQDTALIVVDSIYIDHGNSIFELHSDLNSPEIFYLTLDKKVNEQFKIPFFANRGITEISTSLKNFEIDANINGSEQQKTLEEYKKMISRFNERNLELIKENFEAQRDQDSAKLNANETEYNNLLKRKYLYTVNFAISHKDSEVAPYLALSEIYDANVKWLDTINNSLSPEVKDSKYGKELQSFIEKIKESEK</sequence>
<dbReference type="Proteomes" id="UP001268651">
    <property type="component" value="Unassembled WGS sequence"/>
</dbReference>
<organism evidence="2 3">
    <name type="scientific">Gilvirhabdus luticola</name>
    <dbReference type="NCBI Taxonomy" id="3079858"/>
    <lineage>
        <taxon>Bacteria</taxon>
        <taxon>Pseudomonadati</taxon>
        <taxon>Bacteroidota</taxon>
        <taxon>Flavobacteriia</taxon>
        <taxon>Flavobacteriales</taxon>
        <taxon>Flavobacteriaceae</taxon>
        <taxon>Gilvirhabdus</taxon>
    </lineage>
</organism>
<keyword evidence="3" id="KW-1185">Reference proteome</keyword>
<evidence type="ECO:0000259" key="1">
    <source>
        <dbReference type="Pfam" id="PF14289"/>
    </source>
</evidence>
<gene>
    <name evidence="2" type="ORF">RXV94_05325</name>
</gene>
<protein>
    <submittedName>
        <fullName evidence="2">DUF4369 domain-containing protein</fullName>
    </submittedName>
</protein>
<dbReference type="RefSeq" id="WP_316661456.1">
    <property type="nucleotide sequence ID" value="NZ_JAWHTF010000002.1"/>
</dbReference>
<reference evidence="2 3" key="1">
    <citation type="submission" date="2023-10" db="EMBL/GenBank/DDBJ databases">
        <title>Marimonas sp. nov. isolated from tidal mud flat.</title>
        <authorList>
            <person name="Jaincy N.J."/>
            <person name="Srinivasan S."/>
            <person name="Lee S.-S."/>
        </authorList>
    </citation>
    <scope>NUCLEOTIDE SEQUENCE [LARGE SCALE GENOMIC DNA]</scope>
    <source>
        <strain evidence="2 3">MJ-SS3</strain>
    </source>
</reference>
<evidence type="ECO:0000313" key="2">
    <source>
        <dbReference type="EMBL" id="MDU8885575.1"/>
    </source>
</evidence>
<dbReference type="InterPro" id="IPR025380">
    <property type="entry name" value="DUF4369"/>
</dbReference>
<dbReference type="Pfam" id="PF14289">
    <property type="entry name" value="DUF4369"/>
    <property type="match status" value="1"/>
</dbReference>
<accession>A0ABU3U583</accession>
<proteinExistence type="predicted"/>
<evidence type="ECO:0000313" key="3">
    <source>
        <dbReference type="Proteomes" id="UP001268651"/>
    </source>
</evidence>
<comment type="caution">
    <text evidence="2">The sequence shown here is derived from an EMBL/GenBank/DDBJ whole genome shotgun (WGS) entry which is preliminary data.</text>
</comment>
<dbReference type="PROSITE" id="PS51257">
    <property type="entry name" value="PROKAR_LIPOPROTEIN"/>
    <property type="match status" value="1"/>
</dbReference>
<feature type="domain" description="DUF4369" evidence="1">
    <location>
        <begin position="25"/>
        <end position="121"/>
    </location>
</feature>